<dbReference type="PROSITE" id="PS00445">
    <property type="entry name" value="FGGY_KINASES_2"/>
    <property type="match status" value="1"/>
</dbReference>
<keyword evidence="4 5" id="KW-0418">Kinase</keyword>
<dbReference type="EC" id="2.7.1.17" evidence="8"/>
<dbReference type="PANTHER" id="PTHR43095">
    <property type="entry name" value="SUGAR KINASE"/>
    <property type="match status" value="1"/>
</dbReference>
<dbReference type="EMBL" id="JARXVE010000001">
    <property type="protein sequence ID" value="MDH6193778.1"/>
    <property type="molecule type" value="Genomic_DNA"/>
</dbReference>
<dbReference type="Proteomes" id="UP001160130">
    <property type="component" value="Unassembled WGS sequence"/>
</dbReference>
<feature type="domain" description="Carbohydrate kinase FGGY C-terminal" evidence="7">
    <location>
        <begin position="304"/>
        <end position="454"/>
    </location>
</feature>
<dbReference type="InterPro" id="IPR018484">
    <property type="entry name" value="FGGY_N"/>
</dbReference>
<feature type="domain" description="Carbohydrate kinase FGGY N-terminal" evidence="6">
    <location>
        <begin position="22"/>
        <end position="263"/>
    </location>
</feature>
<accession>A0ABT6KSQ9</accession>
<gene>
    <name evidence="8" type="ORF">M2272_000399</name>
</gene>
<evidence type="ECO:0000259" key="7">
    <source>
        <dbReference type="Pfam" id="PF02782"/>
    </source>
</evidence>
<keyword evidence="9" id="KW-1185">Reference proteome</keyword>
<dbReference type="Pfam" id="PF02782">
    <property type="entry name" value="FGGY_C"/>
    <property type="match status" value="1"/>
</dbReference>
<sequence>MWTDRVAAAQRTKGRDGMPEFTIGIDIGTTGTKTVLVDIGQARIVAQATGEARLYSDGPGQAEADPAQWLANVHDGIRTVLAESGIAPERIGALATTGMVPAVVPVDSNGTPVRRAMLQNDARATAEIAELKDALDHDAVLRATGSAVTQQSVGPTALWLQRHEPETWRATAQLVGSYDWVLMALGAPPHVELNWAIESGLGTVDGQRFEPMYTAAGLAPELVPTVLSPGAQAGELSAAAAAATGLPAGLPLIVGGADHVLSAYAAGINNEGDWLVKLGGAGDILAAADHPVIDARLYLDAHPVPGRWLPNGCMATSGSLIRWFQTLSGGIDLVALDDEADTRKPAEILCLPYFLGEKSPLHDPDLRGAFVGLDLAHNRADMYRSVLEAIAYGFKHHTEVFASIGVPLRRALVTNGGSRSVLWKQILADVLDTPLSPIIGHPGASLGAAVIAAVGTGLLDSWDSTEAFQTIGEPVIPNPRHADRYAQAYAEWRQLGDVLTPVSHRIARKARS</sequence>
<dbReference type="InterPro" id="IPR043129">
    <property type="entry name" value="ATPase_NBD"/>
</dbReference>
<evidence type="ECO:0000259" key="6">
    <source>
        <dbReference type="Pfam" id="PF00370"/>
    </source>
</evidence>
<evidence type="ECO:0000256" key="4">
    <source>
        <dbReference type="ARBA" id="ARBA00022777"/>
    </source>
</evidence>
<organism evidence="8 9">
    <name type="scientific">Mycolicibacterium frederiksbergense</name>
    <dbReference type="NCBI Taxonomy" id="117567"/>
    <lineage>
        <taxon>Bacteria</taxon>
        <taxon>Bacillati</taxon>
        <taxon>Actinomycetota</taxon>
        <taxon>Actinomycetes</taxon>
        <taxon>Mycobacteriales</taxon>
        <taxon>Mycobacteriaceae</taxon>
        <taxon>Mycolicibacterium</taxon>
    </lineage>
</organism>
<dbReference type="GO" id="GO:0004856">
    <property type="term" value="F:D-xylulokinase activity"/>
    <property type="evidence" value="ECO:0007669"/>
    <property type="project" value="UniProtKB-EC"/>
</dbReference>
<dbReference type="SUPFAM" id="SSF53067">
    <property type="entry name" value="Actin-like ATPase domain"/>
    <property type="match status" value="2"/>
</dbReference>
<evidence type="ECO:0000313" key="8">
    <source>
        <dbReference type="EMBL" id="MDH6193778.1"/>
    </source>
</evidence>
<evidence type="ECO:0000313" key="9">
    <source>
        <dbReference type="Proteomes" id="UP001160130"/>
    </source>
</evidence>
<evidence type="ECO:0000256" key="5">
    <source>
        <dbReference type="RuleBase" id="RU003733"/>
    </source>
</evidence>
<dbReference type="Pfam" id="PF00370">
    <property type="entry name" value="FGGY_N"/>
    <property type="match status" value="1"/>
</dbReference>
<name>A0ABT6KSQ9_9MYCO</name>
<keyword evidence="2" id="KW-0119">Carbohydrate metabolism</keyword>
<comment type="caution">
    <text evidence="8">The sequence shown here is derived from an EMBL/GenBank/DDBJ whole genome shotgun (WGS) entry which is preliminary data.</text>
</comment>
<evidence type="ECO:0000256" key="3">
    <source>
        <dbReference type="ARBA" id="ARBA00022679"/>
    </source>
</evidence>
<dbReference type="PANTHER" id="PTHR43095:SF5">
    <property type="entry name" value="XYLULOSE KINASE"/>
    <property type="match status" value="1"/>
</dbReference>
<dbReference type="InterPro" id="IPR018483">
    <property type="entry name" value="Carb_kinase_FGGY_CS"/>
</dbReference>
<protein>
    <submittedName>
        <fullName evidence="8">Xylulokinase</fullName>
        <ecNumber evidence="8">2.7.1.17</ecNumber>
    </submittedName>
</protein>
<dbReference type="PIRSF" id="PIRSF000538">
    <property type="entry name" value="GlpK"/>
    <property type="match status" value="1"/>
</dbReference>
<reference evidence="8 9" key="1">
    <citation type="submission" date="2023-04" db="EMBL/GenBank/DDBJ databases">
        <title>Forest soil microbial communities from Buena Vista Peninsula, Colon Province, Panama.</title>
        <authorList>
            <person name="Bouskill N."/>
        </authorList>
    </citation>
    <scope>NUCLEOTIDE SEQUENCE [LARGE SCALE GENOMIC DNA]</scope>
    <source>
        <strain evidence="8 9">AC80</strain>
    </source>
</reference>
<keyword evidence="3 5" id="KW-0808">Transferase</keyword>
<dbReference type="InterPro" id="IPR000577">
    <property type="entry name" value="Carb_kinase_FGGY"/>
</dbReference>
<comment type="similarity">
    <text evidence="1 5">Belongs to the FGGY kinase family.</text>
</comment>
<keyword evidence="2" id="KW-0859">Xylose metabolism</keyword>
<dbReference type="CDD" id="cd07804">
    <property type="entry name" value="ASKHA_NBD_FGGY_RrXK-like"/>
    <property type="match status" value="1"/>
</dbReference>
<evidence type="ECO:0000256" key="2">
    <source>
        <dbReference type="ARBA" id="ARBA00022629"/>
    </source>
</evidence>
<dbReference type="InterPro" id="IPR050406">
    <property type="entry name" value="FGGY_Carb_Kinase"/>
</dbReference>
<evidence type="ECO:0000256" key="1">
    <source>
        <dbReference type="ARBA" id="ARBA00009156"/>
    </source>
</evidence>
<dbReference type="Gene3D" id="3.30.420.40">
    <property type="match status" value="2"/>
</dbReference>
<proteinExistence type="inferred from homology"/>
<dbReference type="InterPro" id="IPR018485">
    <property type="entry name" value="FGGY_C"/>
</dbReference>